<dbReference type="Proteomes" id="UP001367508">
    <property type="component" value="Unassembled WGS sequence"/>
</dbReference>
<accession>A0AAN9L2G2</accession>
<dbReference type="AlphaFoldDB" id="A0AAN9L2G2"/>
<keyword evidence="3" id="KW-1185">Reference proteome</keyword>
<keyword evidence="1" id="KW-1133">Transmembrane helix</keyword>
<organism evidence="2 3">
    <name type="scientific">Canavalia gladiata</name>
    <name type="common">Sword bean</name>
    <name type="synonym">Dolichos gladiatus</name>
    <dbReference type="NCBI Taxonomy" id="3824"/>
    <lineage>
        <taxon>Eukaryota</taxon>
        <taxon>Viridiplantae</taxon>
        <taxon>Streptophyta</taxon>
        <taxon>Embryophyta</taxon>
        <taxon>Tracheophyta</taxon>
        <taxon>Spermatophyta</taxon>
        <taxon>Magnoliopsida</taxon>
        <taxon>eudicotyledons</taxon>
        <taxon>Gunneridae</taxon>
        <taxon>Pentapetalae</taxon>
        <taxon>rosids</taxon>
        <taxon>fabids</taxon>
        <taxon>Fabales</taxon>
        <taxon>Fabaceae</taxon>
        <taxon>Papilionoideae</taxon>
        <taxon>50 kb inversion clade</taxon>
        <taxon>NPAAA clade</taxon>
        <taxon>indigoferoid/millettioid clade</taxon>
        <taxon>Phaseoleae</taxon>
        <taxon>Canavalia</taxon>
    </lineage>
</organism>
<evidence type="ECO:0000313" key="3">
    <source>
        <dbReference type="Proteomes" id="UP001367508"/>
    </source>
</evidence>
<name>A0AAN9L2G2_CANGL</name>
<proteinExistence type="predicted"/>
<comment type="caution">
    <text evidence="2">The sequence shown here is derived from an EMBL/GenBank/DDBJ whole genome shotgun (WGS) entry which is preliminary data.</text>
</comment>
<dbReference type="EMBL" id="JAYMYQ010000005">
    <property type="protein sequence ID" value="KAK7328167.1"/>
    <property type="molecule type" value="Genomic_DNA"/>
</dbReference>
<keyword evidence="1" id="KW-0812">Transmembrane</keyword>
<evidence type="ECO:0000256" key="1">
    <source>
        <dbReference type="SAM" id="Phobius"/>
    </source>
</evidence>
<keyword evidence="1" id="KW-0472">Membrane</keyword>
<evidence type="ECO:0000313" key="2">
    <source>
        <dbReference type="EMBL" id="KAK7328167.1"/>
    </source>
</evidence>
<protein>
    <submittedName>
        <fullName evidence="2">Uncharacterized protein</fullName>
    </submittedName>
</protein>
<gene>
    <name evidence="2" type="ORF">VNO77_22264</name>
</gene>
<feature type="transmembrane region" description="Helical" evidence="1">
    <location>
        <begin position="6"/>
        <end position="25"/>
    </location>
</feature>
<sequence>MLMNILVHLNGFVGMCLCSKFYYLSKHGQQQKDRKTKVEWNRWVGCPRGWDEVGDQVPIGPKSIHDSLRFHLQISLSYLAFYETPLDFLPLTHKITPSGAFAK</sequence>
<reference evidence="2 3" key="1">
    <citation type="submission" date="2024-01" db="EMBL/GenBank/DDBJ databases">
        <title>The genomes of 5 underutilized Papilionoideae crops provide insights into root nodulation and disease resistanc.</title>
        <authorList>
            <person name="Jiang F."/>
        </authorList>
    </citation>
    <scope>NUCLEOTIDE SEQUENCE [LARGE SCALE GENOMIC DNA]</scope>
    <source>
        <strain evidence="2">LVBAO_FW01</strain>
        <tissue evidence="2">Leaves</tissue>
    </source>
</reference>